<sequence>MRTFSTLEGLPVIDVGSGNEFGAVLDLICDEGRVSSIVIDKRGWLNRHYLIPIEEIHSIGNDGIMVSDLQKLHHYTEAEKHRLHLKHGKNQFRGKLLLSEEGEKLGLVEDVYFNEELGTITGYEVTDGLLSDLIEGRKVIRGGGKLVVGKEKAILSI</sequence>
<feature type="domain" description="PRC-barrel" evidence="1">
    <location>
        <begin position="4"/>
        <end position="69"/>
    </location>
</feature>
<dbReference type="AlphaFoldDB" id="A0A094YWW7"/>
<proteinExistence type="predicted"/>
<dbReference type="STRING" id="1218173.BALCAV_0207015"/>
<reference evidence="2 4" key="1">
    <citation type="journal article" date="2014" name="Genome Announc.">
        <title>Draft Genome Sequence of Bacillus alcalophilus AV1934, a Classic Alkaliphile Isolated from Human Feces in 1934.</title>
        <authorList>
            <person name="Attie O."/>
            <person name="Jayaprakash A."/>
            <person name="Shah H."/>
            <person name="Paulsen I.T."/>
            <person name="Morino M."/>
            <person name="Takahashi Y."/>
            <person name="Narumi I."/>
            <person name="Sachidanandam R."/>
            <person name="Satoh K."/>
            <person name="Ito M."/>
            <person name="Krulwich T.A."/>
        </authorList>
    </citation>
    <scope>NUCLEOTIDE SEQUENCE [LARGE SCALE GENOMIC DNA]</scope>
    <source>
        <strain evidence="2 4">AV1934</strain>
    </source>
</reference>
<organism evidence="2 4">
    <name type="scientific">Alkalihalobacillus alcalophilus ATCC 27647 = CGMCC 1.3604</name>
    <dbReference type="NCBI Taxonomy" id="1218173"/>
    <lineage>
        <taxon>Bacteria</taxon>
        <taxon>Bacillati</taxon>
        <taxon>Bacillota</taxon>
        <taxon>Bacilli</taxon>
        <taxon>Bacillales</taxon>
        <taxon>Bacillaceae</taxon>
        <taxon>Alkalihalobacillus</taxon>
    </lineage>
</organism>
<evidence type="ECO:0000313" key="4">
    <source>
        <dbReference type="Proteomes" id="UP000002754"/>
    </source>
</evidence>
<evidence type="ECO:0000313" key="5">
    <source>
        <dbReference type="Proteomes" id="UP000297014"/>
    </source>
</evidence>
<dbReference type="Gene3D" id="2.30.30.240">
    <property type="entry name" value="PRC-barrel domain"/>
    <property type="match status" value="2"/>
</dbReference>
<evidence type="ECO:0000259" key="1">
    <source>
        <dbReference type="Pfam" id="PF05239"/>
    </source>
</evidence>
<dbReference type="Proteomes" id="UP000297014">
    <property type="component" value="Unassembled WGS sequence"/>
</dbReference>
<dbReference type="SUPFAM" id="SSF50346">
    <property type="entry name" value="PRC-barrel domain"/>
    <property type="match status" value="2"/>
</dbReference>
<dbReference type="eggNOG" id="COG3881">
    <property type="taxonomic scope" value="Bacteria"/>
</dbReference>
<dbReference type="OrthoDB" id="1707618at2"/>
<protein>
    <recommendedName>
        <fullName evidence="1">PRC-barrel domain-containing protein</fullName>
    </recommendedName>
</protein>
<dbReference type="EMBL" id="JALP01000158">
    <property type="protein sequence ID" value="THG90372.1"/>
    <property type="molecule type" value="Genomic_DNA"/>
</dbReference>
<accession>A0A094YWW7</accession>
<dbReference type="InterPro" id="IPR027275">
    <property type="entry name" value="PRC-brl_dom"/>
</dbReference>
<reference evidence="3 5" key="2">
    <citation type="submission" date="2014-01" db="EMBL/GenBank/DDBJ databases">
        <title>Draft genome sequencing of Bacillus alcalophilus CGMCC 1.3604.</title>
        <authorList>
            <person name="Yang J."/>
            <person name="Diao L."/>
            <person name="Yang S."/>
        </authorList>
    </citation>
    <scope>NUCLEOTIDE SEQUENCE [LARGE SCALE GENOMIC DNA]</scope>
    <source>
        <strain evidence="3 5">CGMCC 1.3604</strain>
    </source>
</reference>
<gene>
    <name evidence="3" type="ORF">AJ85_11305</name>
    <name evidence="2" type="ORF">BALCAV_0207015</name>
</gene>
<comment type="caution">
    <text evidence="2">The sequence shown here is derived from an EMBL/GenBank/DDBJ whole genome shotgun (WGS) entry which is preliminary data.</text>
</comment>
<dbReference type="Pfam" id="PF05239">
    <property type="entry name" value="PRC"/>
    <property type="match status" value="2"/>
</dbReference>
<dbReference type="EMBL" id="ALPT02000017">
    <property type="protein sequence ID" value="KGA98022.1"/>
    <property type="molecule type" value="Genomic_DNA"/>
</dbReference>
<dbReference type="InterPro" id="IPR011033">
    <property type="entry name" value="PRC_barrel-like_sf"/>
</dbReference>
<evidence type="ECO:0000313" key="3">
    <source>
        <dbReference type="EMBL" id="THG90372.1"/>
    </source>
</evidence>
<dbReference type="Proteomes" id="UP000002754">
    <property type="component" value="Unassembled WGS sequence"/>
</dbReference>
<feature type="domain" description="PRC-barrel" evidence="1">
    <location>
        <begin position="90"/>
        <end position="137"/>
    </location>
</feature>
<evidence type="ECO:0000313" key="2">
    <source>
        <dbReference type="EMBL" id="KGA98022.1"/>
    </source>
</evidence>
<keyword evidence="4" id="KW-1185">Reference proteome</keyword>
<dbReference type="RefSeq" id="WP_003321480.1">
    <property type="nucleotide sequence ID" value="NZ_ALPT02000017.1"/>
</dbReference>
<name>A0A094YWW7_ALKAL</name>